<evidence type="ECO:0000256" key="1">
    <source>
        <dbReference type="ARBA" id="ARBA00004141"/>
    </source>
</evidence>
<dbReference type="PROSITE" id="PS51257">
    <property type="entry name" value="PROKAR_LIPOPROTEIN"/>
    <property type="match status" value="1"/>
</dbReference>
<keyword evidence="4 5" id="KW-0472">Membrane</keyword>
<evidence type="ECO:0000313" key="7">
    <source>
        <dbReference type="Proteomes" id="UP000186922"/>
    </source>
</evidence>
<feature type="transmembrane region" description="Helical" evidence="5">
    <location>
        <begin position="20"/>
        <end position="43"/>
    </location>
</feature>
<organism evidence="6 7">
    <name type="scientific">Ramazzottius varieornatus</name>
    <name type="common">Water bear</name>
    <name type="synonym">Tardigrade</name>
    <dbReference type="NCBI Taxonomy" id="947166"/>
    <lineage>
        <taxon>Eukaryota</taxon>
        <taxon>Metazoa</taxon>
        <taxon>Ecdysozoa</taxon>
        <taxon>Tardigrada</taxon>
        <taxon>Eutardigrada</taxon>
        <taxon>Parachela</taxon>
        <taxon>Hypsibioidea</taxon>
        <taxon>Ramazzottiidae</taxon>
        <taxon>Ramazzottius</taxon>
    </lineage>
</organism>
<dbReference type="STRING" id="947166.A0A1D1W567"/>
<feature type="transmembrane region" description="Helical" evidence="5">
    <location>
        <begin position="475"/>
        <end position="496"/>
    </location>
</feature>
<keyword evidence="3 5" id="KW-1133">Transmembrane helix</keyword>
<dbReference type="InterPro" id="IPR009447">
    <property type="entry name" value="PIGW/GWT1"/>
</dbReference>
<evidence type="ECO:0000313" key="6">
    <source>
        <dbReference type="EMBL" id="GAV08612.1"/>
    </source>
</evidence>
<dbReference type="Pfam" id="PF06423">
    <property type="entry name" value="GWT1"/>
    <property type="match status" value="1"/>
</dbReference>
<dbReference type="GO" id="GO:0005789">
    <property type="term" value="C:endoplasmic reticulum membrane"/>
    <property type="evidence" value="ECO:0007669"/>
    <property type="project" value="UniProtKB-SubCell"/>
</dbReference>
<evidence type="ECO:0000256" key="3">
    <source>
        <dbReference type="ARBA" id="ARBA00022989"/>
    </source>
</evidence>
<comment type="subcellular location">
    <subcellularLocation>
        <location evidence="5">Endoplasmic reticulum membrane</location>
        <topology evidence="5">Multi-pass membrane protein</topology>
    </subcellularLocation>
    <subcellularLocation>
        <location evidence="1">Membrane</location>
        <topology evidence="1">Multi-pass membrane protein</topology>
    </subcellularLocation>
</comment>
<comment type="caution">
    <text evidence="6">The sequence shown here is derived from an EMBL/GenBank/DDBJ whole genome shotgun (WGS) entry which is preliminary data.</text>
</comment>
<sequence length="520" mass="57947">MGRKQEHELFVQNLTGCSSLTVFSVLACIALFVFLDELLRLSWKKNLVSKKWTNFLLDFFVLVLPVLSTVTILSGWLTSLLIFLAITSLFASAVRIALSSGMTRQKDDLQVGEQAQAGRQSLEFMVVSQFRGCVLLLACVTILAVDFPVFPRQMGKTERQGYSVMDLGVGAFVIANALAAPQTKEMERSSWKMVVKEVQDTLVLLILGFSRFVSVLLTDYPVPEAEYGKHWNFFCTLAFVKILGRLAAVLVPPGAVAALGVCLAIVYECCLRLGLYSFVLDAADKAVPASSSSIVQFLIDNRSGLSSCLGFLAMFLMWLYVGRLFRNQRQSTAAILRLFQDLALYSLVLYGATLMLPLPSRRVVNMSYMFWVSYQAMAFLAFTLLTRLLLVSIDQSSAVLLQSFDPRNVKSSLWNIYQAFQEGKFEVDLTSHRASLFTPTILSAMNYNSMAIFLLANVLTGLINLSIDTTKCGDLVSMLILTAYLTVITSAAYFLYRRNIRLPLRLASLRPFCLPKTKVK</sequence>
<reference evidence="6 7" key="1">
    <citation type="journal article" date="2016" name="Nat. Commun.">
        <title>Extremotolerant tardigrade genome and improved radiotolerance of human cultured cells by tardigrade-unique protein.</title>
        <authorList>
            <person name="Hashimoto T."/>
            <person name="Horikawa D.D."/>
            <person name="Saito Y."/>
            <person name="Kuwahara H."/>
            <person name="Kozuka-Hata H."/>
            <person name="Shin-I T."/>
            <person name="Minakuchi Y."/>
            <person name="Ohishi K."/>
            <person name="Motoyama A."/>
            <person name="Aizu T."/>
            <person name="Enomoto A."/>
            <person name="Kondo K."/>
            <person name="Tanaka S."/>
            <person name="Hara Y."/>
            <person name="Koshikawa S."/>
            <person name="Sagara H."/>
            <person name="Miura T."/>
            <person name="Yokobori S."/>
            <person name="Miyagawa K."/>
            <person name="Suzuki Y."/>
            <person name="Kubo T."/>
            <person name="Oyama M."/>
            <person name="Kohara Y."/>
            <person name="Fujiyama A."/>
            <person name="Arakawa K."/>
            <person name="Katayama T."/>
            <person name="Toyoda A."/>
            <person name="Kunieda T."/>
        </authorList>
    </citation>
    <scope>NUCLEOTIDE SEQUENCE [LARGE SCALE GENOMIC DNA]</scope>
    <source>
        <strain evidence="6 7">YOKOZUNA-1</strain>
    </source>
</reference>
<dbReference type="UniPathway" id="UPA00196"/>
<name>A0A1D1W567_RAMVA</name>
<evidence type="ECO:0000256" key="5">
    <source>
        <dbReference type="RuleBase" id="RU280819"/>
    </source>
</evidence>
<dbReference type="AlphaFoldDB" id="A0A1D1W567"/>
<protein>
    <recommendedName>
        <fullName evidence="5">Phosphatidylinositol-glycan biosynthesis class W protein</fullName>
        <ecNumber evidence="5">2.3.-.-</ecNumber>
    </recommendedName>
</protein>
<feature type="transmembrane region" description="Helical" evidence="5">
    <location>
        <begin position="334"/>
        <end position="356"/>
    </location>
</feature>
<keyword evidence="5" id="KW-0256">Endoplasmic reticulum</keyword>
<proteinExistence type="inferred from homology"/>
<accession>A0A1D1W567</accession>
<feature type="transmembrane region" description="Helical" evidence="5">
    <location>
        <begin position="80"/>
        <end position="98"/>
    </location>
</feature>
<dbReference type="PIRSF" id="PIRSF017321">
    <property type="entry name" value="GWT1"/>
    <property type="match status" value="1"/>
</dbReference>
<keyword evidence="5" id="KW-0808">Transferase</keyword>
<dbReference type="EC" id="2.3.-.-" evidence="5"/>
<gene>
    <name evidence="6" type="primary">RvY_18277-1</name>
    <name evidence="6" type="synonym">RvY_18277.1</name>
    <name evidence="6" type="ORF">RvY_18277</name>
</gene>
<comment type="similarity">
    <text evidence="5">Belongs to the PIGW family.</text>
</comment>
<evidence type="ECO:0000256" key="4">
    <source>
        <dbReference type="ARBA" id="ARBA00023136"/>
    </source>
</evidence>
<feature type="transmembrane region" description="Helical" evidence="5">
    <location>
        <begin position="441"/>
        <end position="463"/>
    </location>
</feature>
<feature type="transmembrane region" description="Helical" evidence="5">
    <location>
        <begin position="55"/>
        <end position="74"/>
    </location>
</feature>
<feature type="transmembrane region" description="Helical" evidence="5">
    <location>
        <begin position="303"/>
        <end position="322"/>
    </location>
</feature>
<keyword evidence="5" id="KW-0337">GPI-anchor biosynthesis</keyword>
<evidence type="ECO:0000256" key="2">
    <source>
        <dbReference type="ARBA" id="ARBA00022692"/>
    </source>
</evidence>
<dbReference type="PANTHER" id="PTHR20661:SF0">
    <property type="entry name" value="PHOSPHATIDYLINOSITOL-GLYCAN BIOSYNTHESIS CLASS W PROTEIN"/>
    <property type="match status" value="1"/>
</dbReference>
<dbReference type="GO" id="GO:0006506">
    <property type="term" value="P:GPI anchor biosynthetic process"/>
    <property type="evidence" value="ECO:0007669"/>
    <property type="project" value="UniProtKB-UniPathway"/>
</dbReference>
<keyword evidence="7" id="KW-1185">Reference proteome</keyword>
<keyword evidence="5" id="KW-0012">Acyltransferase</keyword>
<dbReference type="EMBL" id="BDGG01000018">
    <property type="protein sequence ID" value="GAV08612.1"/>
    <property type="molecule type" value="Genomic_DNA"/>
</dbReference>
<comment type="pathway">
    <text evidence="5">Glycolipid biosynthesis; glycosylphosphatidylinositol-anchor biosynthesis.</text>
</comment>
<dbReference type="GO" id="GO:0072659">
    <property type="term" value="P:protein localization to plasma membrane"/>
    <property type="evidence" value="ECO:0007669"/>
    <property type="project" value="TreeGrafter"/>
</dbReference>
<keyword evidence="2 5" id="KW-0812">Transmembrane</keyword>
<feature type="transmembrane region" description="Helical" evidence="5">
    <location>
        <begin position="130"/>
        <end position="150"/>
    </location>
</feature>
<feature type="transmembrane region" description="Helical" evidence="5">
    <location>
        <begin position="368"/>
        <end position="390"/>
    </location>
</feature>
<comment type="function">
    <text evidence="5">A acetyltransferase, which acetylates the inositol ring of phosphatidylinositol during biosynthesis of GPI-anchor.</text>
</comment>
<dbReference type="PANTHER" id="PTHR20661">
    <property type="entry name" value="PHOSPHATIDYLINOSITOL-GLYCAN BIOSYNTHESIS CLASS W PROTEIN"/>
    <property type="match status" value="1"/>
</dbReference>
<dbReference type="Proteomes" id="UP000186922">
    <property type="component" value="Unassembled WGS sequence"/>
</dbReference>
<dbReference type="OrthoDB" id="15270at2759"/>
<dbReference type="GO" id="GO:0032216">
    <property type="term" value="F:glucosaminyl-phosphatidylinositol O-acyltransferase activity"/>
    <property type="evidence" value="ECO:0007669"/>
    <property type="project" value="TreeGrafter"/>
</dbReference>